<keyword evidence="2" id="KW-1185">Reference proteome</keyword>
<proteinExistence type="predicted"/>
<comment type="caution">
    <text evidence="1">The sequence shown here is derived from an EMBL/GenBank/DDBJ whole genome shotgun (WGS) entry which is preliminary data.</text>
</comment>
<sequence length="108" mass="12234">MWPFGSVPWYALCGEPPFRGTADSTGKAMFNNIVGTRKVQNRAHTKAKGKLKGHQRGYEEGYAQGKLEENERACSMGMMNARQEHQLRFIEAKRESRDPGRCWVSASQ</sequence>
<organism evidence="1 2">
    <name type="scientific">Alternaria arborescens</name>
    <dbReference type="NCBI Taxonomy" id="156630"/>
    <lineage>
        <taxon>Eukaryota</taxon>
        <taxon>Fungi</taxon>
        <taxon>Dikarya</taxon>
        <taxon>Ascomycota</taxon>
        <taxon>Pezizomycotina</taxon>
        <taxon>Dothideomycetes</taxon>
        <taxon>Pleosporomycetidae</taxon>
        <taxon>Pleosporales</taxon>
        <taxon>Pleosporineae</taxon>
        <taxon>Pleosporaceae</taxon>
        <taxon>Alternaria</taxon>
        <taxon>Alternaria sect. Alternaria</taxon>
    </lineage>
</organism>
<gene>
    <name evidence="1" type="ORF">AA0113_g1577</name>
</gene>
<dbReference type="OrthoDB" id="3799675at2759"/>
<evidence type="ECO:0000313" key="2">
    <source>
        <dbReference type="Proteomes" id="UP000293823"/>
    </source>
</evidence>
<protein>
    <submittedName>
        <fullName evidence="1">Uncharacterized protein</fullName>
    </submittedName>
</protein>
<dbReference type="Proteomes" id="UP000293823">
    <property type="component" value="Unassembled WGS sequence"/>
</dbReference>
<reference evidence="2" key="1">
    <citation type="journal article" date="2019" name="bioRxiv">
        <title>Genomics, evolutionary history and diagnostics of the Alternaria alternata species group including apple and Asian pear pathotypes.</title>
        <authorList>
            <person name="Armitage A.D."/>
            <person name="Cockerton H.M."/>
            <person name="Sreenivasaprasad S."/>
            <person name="Woodhall J.W."/>
            <person name="Lane C.R."/>
            <person name="Harrison R.J."/>
            <person name="Clarkson J.P."/>
        </authorList>
    </citation>
    <scope>NUCLEOTIDE SEQUENCE [LARGE SCALE GENOMIC DNA]</scope>
    <source>
        <strain evidence="2">RGR 97.0016</strain>
    </source>
</reference>
<accession>A0A4Q4SMP4</accession>
<name>A0A4Q4SMP4_9PLEO</name>
<evidence type="ECO:0000313" key="1">
    <source>
        <dbReference type="EMBL" id="RYO71881.1"/>
    </source>
</evidence>
<dbReference type="EMBL" id="PEJP01000005">
    <property type="protein sequence ID" value="RYO71881.1"/>
    <property type="molecule type" value="Genomic_DNA"/>
</dbReference>
<dbReference type="AlphaFoldDB" id="A0A4Q4SMP4"/>